<reference evidence="8" key="1">
    <citation type="submission" date="2025-08" db="UniProtKB">
        <authorList>
            <consortium name="Ensembl"/>
        </authorList>
    </citation>
    <scope>IDENTIFICATION</scope>
</reference>
<evidence type="ECO:0000256" key="7">
    <source>
        <dbReference type="SAM" id="Phobius"/>
    </source>
</evidence>
<dbReference type="GO" id="GO:0005576">
    <property type="term" value="C:extracellular region"/>
    <property type="evidence" value="ECO:0007669"/>
    <property type="project" value="UniProtKB-SubCell"/>
</dbReference>
<keyword evidence="7" id="KW-1133">Transmembrane helix</keyword>
<dbReference type="GO" id="GO:0016323">
    <property type="term" value="C:basolateral plasma membrane"/>
    <property type="evidence" value="ECO:0007669"/>
    <property type="project" value="TreeGrafter"/>
</dbReference>
<feature type="region of interest" description="Disordered" evidence="6">
    <location>
        <begin position="345"/>
        <end position="376"/>
    </location>
</feature>
<dbReference type="AlphaFoldDB" id="A0A8C8S3X0"/>
<protein>
    <recommendedName>
        <fullName evidence="10">CD44</fullName>
    </recommendedName>
</protein>
<comment type="subcellular location">
    <subcellularLocation>
        <location evidence="1">Secreted</location>
    </subcellularLocation>
</comment>
<keyword evidence="5" id="KW-0325">Glycoprotein</keyword>
<evidence type="ECO:0008006" key="10">
    <source>
        <dbReference type="Google" id="ProtNLM"/>
    </source>
</evidence>
<dbReference type="PRINTS" id="PR00658">
    <property type="entry name" value="CD44"/>
</dbReference>
<dbReference type="Ensembl" id="ENSPCET00000014108.1">
    <property type="protein sequence ID" value="ENSPCEP00000013607.1"/>
    <property type="gene ID" value="ENSPCEG00000010785.1"/>
</dbReference>
<feature type="region of interest" description="Disordered" evidence="6">
    <location>
        <begin position="176"/>
        <end position="273"/>
    </location>
</feature>
<organism evidence="8 9">
    <name type="scientific">Pelusios castaneus</name>
    <name type="common">West African mud turtle</name>
    <dbReference type="NCBI Taxonomy" id="367368"/>
    <lineage>
        <taxon>Eukaryota</taxon>
        <taxon>Metazoa</taxon>
        <taxon>Chordata</taxon>
        <taxon>Craniata</taxon>
        <taxon>Vertebrata</taxon>
        <taxon>Euteleostomi</taxon>
        <taxon>Archelosauria</taxon>
        <taxon>Testudinata</taxon>
        <taxon>Testudines</taxon>
        <taxon>Pleurodira</taxon>
        <taxon>Pelomedusidae</taxon>
        <taxon>Pelusios</taxon>
    </lineage>
</organism>
<dbReference type="PANTHER" id="PTHR10225">
    <property type="entry name" value="HYALURONAN RECEPTOR"/>
    <property type="match status" value="1"/>
</dbReference>
<keyword evidence="2" id="KW-0964">Secreted</keyword>
<dbReference type="GO" id="GO:0004896">
    <property type="term" value="F:cytokine receptor activity"/>
    <property type="evidence" value="ECO:0007669"/>
    <property type="project" value="TreeGrafter"/>
</dbReference>
<feature type="region of interest" description="Disordered" evidence="6">
    <location>
        <begin position="1"/>
        <end position="63"/>
    </location>
</feature>
<dbReference type="InterPro" id="IPR043210">
    <property type="entry name" value="CD44_antigen-like"/>
</dbReference>
<keyword evidence="3" id="KW-0732">Signal</keyword>
<evidence type="ECO:0000256" key="6">
    <source>
        <dbReference type="SAM" id="MobiDB-lite"/>
    </source>
</evidence>
<keyword evidence="7" id="KW-0812">Transmembrane</keyword>
<dbReference type="GO" id="GO:0006954">
    <property type="term" value="P:inflammatory response"/>
    <property type="evidence" value="ECO:0007669"/>
    <property type="project" value="TreeGrafter"/>
</dbReference>
<evidence type="ECO:0000313" key="9">
    <source>
        <dbReference type="Proteomes" id="UP000694393"/>
    </source>
</evidence>
<evidence type="ECO:0000256" key="5">
    <source>
        <dbReference type="ARBA" id="ARBA00023180"/>
    </source>
</evidence>
<feature type="compositionally biased region" description="Basic and acidic residues" evidence="6">
    <location>
        <begin position="153"/>
        <end position="162"/>
    </location>
</feature>
<keyword evidence="4" id="KW-0654">Proteoglycan</keyword>
<dbReference type="InterPro" id="IPR001231">
    <property type="entry name" value="CD44_antigen"/>
</dbReference>
<dbReference type="GO" id="GO:0007155">
    <property type="term" value="P:cell adhesion"/>
    <property type="evidence" value="ECO:0007669"/>
    <property type="project" value="InterPro"/>
</dbReference>
<reference evidence="8" key="2">
    <citation type="submission" date="2025-09" db="UniProtKB">
        <authorList>
            <consortium name="Ensembl"/>
        </authorList>
    </citation>
    <scope>IDENTIFICATION</scope>
</reference>
<evidence type="ECO:0000256" key="1">
    <source>
        <dbReference type="ARBA" id="ARBA00004613"/>
    </source>
</evidence>
<feature type="compositionally biased region" description="Polar residues" evidence="6">
    <location>
        <begin position="246"/>
        <end position="255"/>
    </location>
</feature>
<feature type="region of interest" description="Disordered" evidence="6">
    <location>
        <begin position="141"/>
        <end position="162"/>
    </location>
</feature>
<feature type="region of interest" description="Disordered" evidence="6">
    <location>
        <begin position="318"/>
        <end position="337"/>
    </location>
</feature>
<evidence type="ECO:0000256" key="3">
    <source>
        <dbReference type="ARBA" id="ARBA00022729"/>
    </source>
</evidence>
<keyword evidence="9" id="KW-1185">Reference proteome</keyword>
<name>A0A8C8S3X0_9SAUR</name>
<evidence type="ECO:0000313" key="8">
    <source>
        <dbReference type="Ensembl" id="ENSPCEP00000013607.1"/>
    </source>
</evidence>
<feature type="compositionally biased region" description="Basic and acidic residues" evidence="6">
    <location>
        <begin position="193"/>
        <end position="202"/>
    </location>
</feature>
<evidence type="ECO:0000256" key="4">
    <source>
        <dbReference type="ARBA" id="ARBA00022974"/>
    </source>
</evidence>
<keyword evidence="7" id="KW-0472">Membrane</keyword>
<sequence>MDAYGEPKRIKTTQDPLLHNVYLGGDKDEDKYPTNTSVDSVKPALSPTMERDHSSSNMTVNNEIGHNTYIPTVVVSSEGAKKEEPTQDPLLNGTYPGWSNKVEYSTNANRDDILLGVTRSHGNEHSTTAEFYNDKTKYEDSTHSALSPADPGWGREDKYPTNTTRDEVLHGFILTNESEHEDESSHTAVVSDDGTKHEDSTKDQLATGIQLEKDNEDKYPTNNINDNVMPGVFPDFESGHGREPASTATSFTSNERSGRKVQLEPITPGSQPRSAQIPEWLIVVAALLVLALVLAVCIAVNSRTRCGQRRKLVINDGKGSVSDKKMSGVNGEASKSQEMVHLVHQEQPDNQKGSCDEFLTKDETQNEQEADMKTGV</sequence>
<dbReference type="Proteomes" id="UP000694393">
    <property type="component" value="Unplaced"/>
</dbReference>
<dbReference type="GO" id="GO:0005540">
    <property type="term" value="F:hyaluronic acid binding"/>
    <property type="evidence" value="ECO:0007669"/>
    <property type="project" value="InterPro"/>
</dbReference>
<dbReference type="GO" id="GO:0070374">
    <property type="term" value="P:positive regulation of ERK1 and ERK2 cascade"/>
    <property type="evidence" value="ECO:0007669"/>
    <property type="project" value="TreeGrafter"/>
</dbReference>
<evidence type="ECO:0000256" key="2">
    <source>
        <dbReference type="ARBA" id="ARBA00022525"/>
    </source>
</evidence>
<dbReference type="PANTHER" id="PTHR10225:SF6">
    <property type="entry name" value="CD44 ANTIGEN"/>
    <property type="match status" value="1"/>
</dbReference>
<dbReference type="GO" id="GO:0035692">
    <property type="term" value="C:macrophage migration inhibitory factor receptor complex"/>
    <property type="evidence" value="ECO:0007669"/>
    <property type="project" value="TreeGrafter"/>
</dbReference>
<accession>A0A8C8S3X0</accession>
<feature type="compositionally biased region" description="Basic and acidic residues" evidence="6">
    <location>
        <begin position="345"/>
        <end position="364"/>
    </location>
</feature>
<feature type="transmembrane region" description="Helical" evidence="7">
    <location>
        <begin position="280"/>
        <end position="301"/>
    </location>
</feature>
<proteinExistence type="predicted"/>